<proteinExistence type="predicted"/>
<reference evidence="1" key="1">
    <citation type="submission" date="2020-05" db="EMBL/GenBank/DDBJ databases">
        <title>Large-scale comparative analyses of tick genomes elucidate their genetic diversity and vector capacities.</title>
        <authorList>
            <person name="Jia N."/>
            <person name="Wang J."/>
            <person name="Shi W."/>
            <person name="Du L."/>
            <person name="Sun Y."/>
            <person name="Zhan W."/>
            <person name="Jiang J."/>
            <person name="Wang Q."/>
            <person name="Zhang B."/>
            <person name="Ji P."/>
            <person name="Sakyi L.B."/>
            <person name="Cui X."/>
            <person name="Yuan T."/>
            <person name="Jiang B."/>
            <person name="Yang W."/>
            <person name="Lam T.T.-Y."/>
            <person name="Chang Q."/>
            <person name="Ding S."/>
            <person name="Wang X."/>
            <person name="Zhu J."/>
            <person name="Ruan X."/>
            <person name="Zhao L."/>
            <person name="Wei J."/>
            <person name="Que T."/>
            <person name="Du C."/>
            <person name="Cheng J."/>
            <person name="Dai P."/>
            <person name="Han X."/>
            <person name="Huang E."/>
            <person name="Gao Y."/>
            <person name="Liu J."/>
            <person name="Shao H."/>
            <person name="Ye R."/>
            <person name="Li L."/>
            <person name="Wei W."/>
            <person name="Wang X."/>
            <person name="Wang C."/>
            <person name="Yang T."/>
            <person name="Huo Q."/>
            <person name="Li W."/>
            <person name="Guo W."/>
            <person name="Chen H."/>
            <person name="Zhou L."/>
            <person name="Ni X."/>
            <person name="Tian J."/>
            <person name="Zhou Y."/>
            <person name="Sheng Y."/>
            <person name="Liu T."/>
            <person name="Pan Y."/>
            <person name="Xia L."/>
            <person name="Li J."/>
            <person name="Zhao F."/>
            <person name="Cao W."/>
        </authorList>
    </citation>
    <scope>NUCLEOTIDE SEQUENCE</scope>
    <source>
        <strain evidence="1">Hyas-2018</strain>
    </source>
</reference>
<gene>
    <name evidence="1" type="ORF">HPB50_018813</name>
</gene>
<dbReference type="Proteomes" id="UP000821845">
    <property type="component" value="Chromosome 3"/>
</dbReference>
<comment type="caution">
    <text evidence="1">The sequence shown here is derived from an EMBL/GenBank/DDBJ whole genome shotgun (WGS) entry which is preliminary data.</text>
</comment>
<protein>
    <submittedName>
        <fullName evidence="1">Uncharacterized protein</fullName>
    </submittedName>
</protein>
<sequence length="987" mass="108477">MSDPAVSKEREKARRASTASKQSSKAARKKSVSSVRASETARDEQSRGSTAADIETTSRSSSKKDRRKSCPVASERRRRRSKGTVSESGLESSNIKTKEPAAPASSQPTPAVGVGVRDGSASMALICPSTKNTAEAATASCRSTQEKQQCDTGPAVRQAAIDKLTRPSEDTEVEPEVPRAQGVPRDVSASKTPDSLPPKVTASGTTGAAKAADGSAAASHASATAVAVAAVLSSPPPKELCVTSPQDAVAGAEAVASPPAPPSTRALTLRERLKTGAVLSPISLRLASLDLAAMVKSPKFSGSLHYFTARHAIAAIVVGATLFLVVTCFLLIQAAIHPRRKEVLCLTDDCVQHANLLMRAAEPNIDACDDFRAHVCSKWSPHHQGKQLKDFDGSAMKDMVFSWHSAMKETLEKGSQVFDVGKKPLAMLESCMSNVSSYGSTIVQMQEFMRDYFQLSWPKPPRRDIKAIGVLIKLAYALQAPFWFAVRPSKSHRGGTEGRWSMILTPAPLIRQYFLQYRTVRGSGLPAYVKYWRDFYSAFSSDTTEASEERAIQAEGLEGRILKVLSDAVETLPKHVVVLPLGQLDTYTPTVNSSDWLSYLQLYTKLKPALSERDVALITDRALFVTVGELLKNYTNEQILDFLGWQFVQRYAPVADSRFLISVYGDNETAMALRPAFCGYHVEVSYKVLLLSLRFVAETNSIRKVVDEGYNRLLSMASRLLNESTWLDSESKAVVAEKLASVKLRLWPPAAFLDNANLERTFKNFPINQQAFGDYWIRSIDGMTKLKKTQEYEEVLDMPLNSALPYFEYDYIENAVGVAIGAISFPLVYKKGTKAMFYGGFGFSAAFQLAKALDQEGIHWHPDGFHVESILTQSSKEAFESRQRCLSESTDGKQSLFPEIPALEIAYAAFRDDVGDPRRAIRISDQLNELKVFFMTICYMTCTRSGTYNPFSADCNKLARHSSAFAKAFRCRVGSKMNPKRKCTFFA</sequence>
<evidence type="ECO:0000313" key="1">
    <source>
        <dbReference type="EMBL" id="KAH6936515.1"/>
    </source>
</evidence>
<name>A0ACB7SPH6_HYAAI</name>
<accession>A0ACB7SPH6</accession>
<organism evidence="1 2">
    <name type="scientific">Hyalomma asiaticum</name>
    <name type="common">Tick</name>
    <dbReference type="NCBI Taxonomy" id="266040"/>
    <lineage>
        <taxon>Eukaryota</taxon>
        <taxon>Metazoa</taxon>
        <taxon>Ecdysozoa</taxon>
        <taxon>Arthropoda</taxon>
        <taxon>Chelicerata</taxon>
        <taxon>Arachnida</taxon>
        <taxon>Acari</taxon>
        <taxon>Parasitiformes</taxon>
        <taxon>Ixodida</taxon>
        <taxon>Ixodoidea</taxon>
        <taxon>Ixodidae</taxon>
        <taxon>Hyalomminae</taxon>
        <taxon>Hyalomma</taxon>
    </lineage>
</organism>
<evidence type="ECO:0000313" key="2">
    <source>
        <dbReference type="Proteomes" id="UP000821845"/>
    </source>
</evidence>
<dbReference type="EMBL" id="CM023483">
    <property type="protein sequence ID" value="KAH6936515.1"/>
    <property type="molecule type" value="Genomic_DNA"/>
</dbReference>
<keyword evidence="2" id="KW-1185">Reference proteome</keyword>